<dbReference type="EMBL" id="JASJEX010000001">
    <property type="protein sequence ID" value="MDJ1128638.1"/>
    <property type="molecule type" value="Genomic_DNA"/>
</dbReference>
<gene>
    <name evidence="3" type="ORF">QJ043_00865</name>
</gene>
<evidence type="ECO:0000259" key="2">
    <source>
        <dbReference type="Pfam" id="PF13478"/>
    </source>
</evidence>
<keyword evidence="4" id="KW-1185">Reference proteome</keyword>
<evidence type="ECO:0000313" key="4">
    <source>
        <dbReference type="Proteomes" id="UP001431693"/>
    </source>
</evidence>
<feature type="domain" description="XdhC Rossmann" evidence="2">
    <location>
        <begin position="183"/>
        <end position="324"/>
    </location>
</feature>
<dbReference type="PANTHER" id="PTHR30388">
    <property type="entry name" value="ALDEHYDE OXIDOREDUCTASE MOLYBDENUM COFACTOR ASSEMBLY PROTEIN"/>
    <property type="match status" value="1"/>
</dbReference>
<name>A0ABT6ZJD9_9ACTN</name>
<comment type="caution">
    <text evidence="3">The sequence shown here is derived from an EMBL/GenBank/DDBJ whole genome shotgun (WGS) entry which is preliminary data.</text>
</comment>
<dbReference type="Proteomes" id="UP001431693">
    <property type="component" value="Unassembled WGS sequence"/>
</dbReference>
<sequence>MAAEQDTLQDPGFVSFLVQELEAGRSLPAVWVLDVKRSMPRDPGAAMVALADGSFLGTVGGGTVERMAEERLARMAEAGDGCGIEWYTHEDTAMACGGDALLGFTVLTPDQLPFLRELQAALDAAAPVWVVQDWSQPDAPTFSVMTSDDLLHGDEAIAPVDSFVWLPDRSLFIEATGVVPRVHIFGAGHVGRALSPVLASVGFVPRIYDDRPAMATPEAFPDAERIEVGDFCELAANAPIGPHDYVVVLTHGHVADIDVLERVIPKEPEYVGCIGSRRKAGIARRTLVERGCDRALVDAACCPIGDDILAVTPPEIAVSIAAQMIRRRASLRPTQPHS</sequence>
<dbReference type="RefSeq" id="WP_283712282.1">
    <property type="nucleotide sequence ID" value="NZ_JASJEW010000001.1"/>
</dbReference>
<feature type="domain" description="XdhC- CoxI" evidence="1">
    <location>
        <begin position="22"/>
        <end position="79"/>
    </location>
</feature>
<dbReference type="Gene3D" id="3.40.50.720">
    <property type="entry name" value="NAD(P)-binding Rossmann-like Domain"/>
    <property type="match status" value="1"/>
</dbReference>
<dbReference type="InterPro" id="IPR003777">
    <property type="entry name" value="XdhC_CoxI"/>
</dbReference>
<evidence type="ECO:0000313" key="3">
    <source>
        <dbReference type="EMBL" id="MDJ1128638.1"/>
    </source>
</evidence>
<proteinExistence type="predicted"/>
<dbReference type="Pfam" id="PF02625">
    <property type="entry name" value="XdhC_CoxI"/>
    <property type="match status" value="1"/>
</dbReference>
<dbReference type="InterPro" id="IPR052698">
    <property type="entry name" value="MoCofactor_Util/Proc"/>
</dbReference>
<protein>
    <submittedName>
        <fullName evidence="3">XdhC family protein</fullName>
    </submittedName>
</protein>
<accession>A0ABT6ZJD9</accession>
<dbReference type="PANTHER" id="PTHR30388:SF6">
    <property type="entry name" value="XANTHINE DEHYDROGENASE SUBUNIT A-RELATED"/>
    <property type="match status" value="1"/>
</dbReference>
<reference evidence="3" key="1">
    <citation type="submission" date="2023-05" db="EMBL/GenBank/DDBJ databases">
        <title>[olsenella] sp. nov., isolated from a pig farm feces dump.</title>
        <authorList>
            <person name="Chang Y.-H."/>
        </authorList>
    </citation>
    <scope>NUCLEOTIDE SEQUENCE</scope>
    <source>
        <strain evidence="3">YH-ols2217</strain>
    </source>
</reference>
<evidence type="ECO:0000259" key="1">
    <source>
        <dbReference type="Pfam" id="PF02625"/>
    </source>
</evidence>
<organism evidence="3 4">
    <name type="scientific">Kribbibacterium absianum</name>
    <dbReference type="NCBI Taxonomy" id="3044210"/>
    <lineage>
        <taxon>Bacteria</taxon>
        <taxon>Bacillati</taxon>
        <taxon>Actinomycetota</taxon>
        <taxon>Coriobacteriia</taxon>
        <taxon>Coriobacteriales</taxon>
        <taxon>Kribbibacteriaceae</taxon>
        <taxon>Kribbibacterium</taxon>
    </lineage>
</organism>
<dbReference type="InterPro" id="IPR027051">
    <property type="entry name" value="XdhC_Rossmann_dom"/>
</dbReference>
<dbReference type="Pfam" id="PF13478">
    <property type="entry name" value="XdhC_C"/>
    <property type="match status" value="1"/>
</dbReference>